<feature type="compositionally biased region" description="Acidic residues" evidence="2">
    <location>
        <begin position="47"/>
        <end position="56"/>
    </location>
</feature>
<reference evidence="3 4" key="1">
    <citation type="journal article" date="2020" name="G3 (Bethesda)">
        <title>Genetic Underpinnings of Host Manipulation by Ophiocordyceps as Revealed by Comparative Transcriptomics.</title>
        <authorList>
            <person name="Will I."/>
            <person name="Das B."/>
            <person name="Trinh T."/>
            <person name="Brachmann A."/>
            <person name="Ohm R.A."/>
            <person name="de Bekker C."/>
        </authorList>
    </citation>
    <scope>NUCLEOTIDE SEQUENCE [LARGE SCALE GENOMIC DNA]</scope>
    <source>
        <strain evidence="3 4">EC05</strain>
    </source>
</reference>
<proteinExistence type="predicted"/>
<evidence type="ECO:0000313" key="3">
    <source>
        <dbReference type="EMBL" id="KAF4594775.1"/>
    </source>
</evidence>
<sequence>MPIIHDSHRDEDEASEYSSDIQPLSGKKASAKVTVKSGNGKKRSSDDEINDEDFVPADDQSSPTKDKAPTAPKPASRNKRVKTTTTTTTMQRGSEAKQVPGPADNIIIWFQNKVDEANDGVRQLERQLDKAKDVALKLKNQSQASKTEANLQASKVAALERDKEEADGKAREWEEQVEEWRGRFYQVCDQIKPDYGDPDKVTDDYISSQWGQLDYTIQYIPCNCIDMTPEQVVETLRDVLPAHDLDKNAAKEVMMVTLVSKAIWRIVYLSVFSCGETFWGGEVGTGFITMLNKMIASAQGNEHHLHLISRMKYKAAKDIDMELGTDKAAVEQAANHLIHRFSAFVRPGREKDFKEQAQRIFRKAVKLLVIITRSRAVFSVVGKSLGDTYNPDTMMVKLTDALDVEDAAVNFYTGPGLRKIGTADGAKFGAQIILCKAGVVLSCKSKAQMPQSPSPKIKSPKIKSPTIKTEPISPKDNKSATTEE</sequence>
<accession>A0A8H4QC09</accession>
<protein>
    <submittedName>
        <fullName evidence="3">Uncharacterized protein</fullName>
    </submittedName>
</protein>
<dbReference type="EMBL" id="JAACLJ010000001">
    <property type="protein sequence ID" value="KAF4594775.1"/>
    <property type="molecule type" value="Genomic_DNA"/>
</dbReference>
<name>A0A8H4QC09_9HYPO</name>
<evidence type="ECO:0000313" key="4">
    <source>
        <dbReference type="Proteomes" id="UP000562929"/>
    </source>
</evidence>
<feature type="region of interest" description="Disordered" evidence="2">
    <location>
        <begin position="1"/>
        <end position="101"/>
    </location>
</feature>
<gene>
    <name evidence="3" type="ORF">GQ602_000388</name>
</gene>
<evidence type="ECO:0000256" key="2">
    <source>
        <dbReference type="SAM" id="MobiDB-lite"/>
    </source>
</evidence>
<feature type="region of interest" description="Disordered" evidence="2">
    <location>
        <begin position="446"/>
        <end position="484"/>
    </location>
</feature>
<dbReference type="AlphaFoldDB" id="A0A8H4QC09"/>
<feature type="compositionally biased region" description="Low complexity" evidence="2">
    <location>
        <begin position="454"/>
        <end position="469"/>
    </location>
</feature>
<dbReference type="OrthoDB" id="5213630at2759"/>
<keyword evidence="1" id="KW-0175">Coiled coil</keyword>
<keyword evidence="4" id="KW-1185">Reference proteome</keyword>
<dbReference type="Proteomes" id="UP000562929">
    <property type="component" value="Unassembled WGS sequence"/>
</dbReference>
<evidence type="ECO:0000256" key="1">
    <source>
        <dbReference type="SAM" id="Coils"/>
    </source>
</evidence>
<feature type="compositionally biased region" description="Basic and acidic residues" evidence="2">
    <location>
        <begin position="1"/>
        <end position="11"/>
    </location>
</feature>
<feature type="coiled-coil region" evidence="1">
    <location>
        <begin position="114"/>
        <end position="183"/>
    </location>
</feature>
<comment type="caution">
    <text evidence="3">The sequence shown here is derived from an EMBL/GenBank/DDBJ whole genome shotgun (WGS) entry which is preliminary data.</text>
</comment>
<organism evidence="3 4">
    <name type="scientific">Ophiocordyceps camponoti-floridani</name>
    <dbReference type="NCBI Taxonomy" id="2030778"/>
    <lineage>
        <taxon>Eukaryota</taxon>
        <taxon>Fungi</taxon>
        <taxon>Dikarya</taxon>
        <taxon>Ascomycota</taxon>
        <taxon>Pezizomycotina</taxon>
        <taxon>Sordariomycetes</taxon>
        <taxon>Hypocreomycetidae</taxon>
        <taxon>Hypocreales</taxon>
        <taxon>Ophiocordycipitaceae</taxon>
        <taxon>Ophiocordyceps</taxon>
    </lineage>
</organism>